<dbReference type="EMBL" id="CATOUU010000644">
    <property type="protein sequence ID" value="CAI9937224.1"/>
    <property type="molecule type" value="Genomic_DNA"/>
</dbReference>
<dbReference type="EMBL" id="CAXDID020000087">
    <property type="protein sequence ID" value="CAL6020872.1"/>
    <property type="molecule type" value="Genomic_DNA"/>
</dbReference>
<reference evidence="1" key="1">
    <citation type="submission" date="2023-06" db="EMBL/GenBank/DDBJ databases">
        <authorList>
            <person name="Kurt Z."/>
        </authorList>
    </citation>
    <scope>NUCLEOTIDE SEQUENCE</scope>
</reference>
<gene>
    <name evidence="1" type="ORF">HINF_LOCUS24869</name>
    <name evidence="2" type="ORF">HINF_LOCUS27893</name>
</gene>
<comment type="caution">
    <text evidence="1">The sequence shown here is derived from an EMBL/GenBank/DDBJ whole genome shotgun (WGS) entry which is preliminary data.</text>
</comment>
<sequence length="142" mass="16458">MTFLRSQVTVRTLYTLIQEGYLHEGLFFYLLTPLFIGLESDGKNHQKYIREKLNVMKLFAQRAVQLVTDNEVSSLGRGKLSYELIEFIEDHGLQTFIPLQANIPSNRVIATKSDKNSQKLTKLARMIVKNSKYGFRNSREKE</sequence>
<keyword evidence="3" id="KW-1185">Reference proteome</keyword>
<dbReference type="Proteomes" id="UP001642409">
    <property type="component" value="Unassembled WGS sequence"/>
</dbReference>
<proteinExistence type="predicted"/>
<organism evidence="1">
    <name type="scientific">Hexamita inflata</name>
    <dbReference type="NCBI Taxonomy" id="28002"/>
    <lineage>
        <taxon>Eukaryota</taxon>
        <taxon>Metamonada</taxon>
        <taxon>Diplomonadida</taxon>
        <taxon>Hexamitidae</taxon>
        <taxon>Hexamitinae</taxon>
        <taxon>Hexamita</taxon>
    </lineage>
</organism>
<protein>
    <submittedName>
        <fullName evidence="2">Hypothetical_protein</fullName>
    </submittedName>
</protein>
<name>A0AA86U1Y0_9EUKA</name>
<accession>A0AA86U1Y0</accession>
<reference evidence="2 3" key="2">
    <citation type="submission" date="2024-07" db="EMBL/GenBank/DDBJ databases">
        <authorList>
            <person name="Akdeniz Z."/>
        </authorList>
    </citation>
    <scope>NUCLEOTIDE SEQUENCE [LARGE SCALE GENOMIC DNA]</scope>
</reference>
<evidence type="ECO:0000313" key="2">
    <source>
        <dbReference type="EMBL" id="CAL6020872.1"/>
    </source>
</evidence>
<evidence type="ECO:0000313" key="1">
    <source>
        <dbReference type="EMBL" id="CAI9937224.1"/>
    </source>
</evidence>
<evidence type="ECO:0000313" key="3">
    <source>
        <dbReference type="Proteomes" id="UP001642409"/>
    </source>
</evidence>
<dbReference type="AlphaFoldDB" id="A0AA86U1Y0"/>